<gene>
    <name evidence="11" type="ORF">ENU43_03730</name>
</gene>
<accession>A0A7J3G4Q7</accession>
<dbReference type="Gene3D" id="3.40.50.740">
    <property type="match status" value="1"/>
</dbReference>
<dbReference type="InterPro" id="IPR006656">
    <property type="entry name" value="Mopterin_OxRdtase"/>
</dbReference>
<evidence type="ECO:0000256" key="5">
    <source>
        <dbReference type="ARBA" id="ARBA00022729"/>
    </source>
</evidence>
<keyword evidence="7" id="KW-0408">Iron</keyword>
<evidence type="ECO:0000256" key="1">
    <source>
        <dbReference type="ARBA" id="ARBA00010312"/>
    </source>
</evidence>
<keyword evidence="4" id="KW-0479">Metal-binding</keyword>
<dbReference type="PANTHER" id="PTHR43742">
    <property type="entry name" value="TRIMETHYLAMINE-N-OXIDE REDUCTASE"/>
    <property type="match status" value="1"/>
</dbReference>
<evidence type="ECO:0000256" key="4">
    <source>
        <dbReference type="ARBA" id="ARBA00022723"/>
    </source>
</evidence>
<dbReference type="InterPro" id="IPR006657">
    <property type="entry name" value="MoPterin_dinucl-bd_dom"/>
</dbReference>
<keyword evidence="2" id="KW-0004">4Fe-4S</keyword>
<dbReference type="SUPFAM" id="SSF50692">
    <property type="entry name" value="ADC-like"/>
    <property type="match status" value="1"/>
</dbReference>
<feature type="transmembrane region" description="Helical" evidence="9">
    <location>
        <begin position="7"/>
        <end position="25"/>
    </location>
</feature>
<comment type="caution">
    <text evidence="11">The sequence shown here is derived from an EMBL/GenBank/DDBJ whole genome shotgun (WGS) entry which is preliminary data.</text>
</comment>
<comment type="similarity">
    <text evidence="1">Belongs to the prokaryotic molybdopterin-containing oxidoreductase family.</text>
</comment>
<feature type="domain" description="4Fe-4S Mo/W bis-MGD-type" evidence="10">
    <location>
        <begin position="49"/>
        <end position="136"/>
    </location>
</feature>
<keyword evidence="5" id="KW-0732">Signal</keyword>
<keyword evidence="9" id="KW-0472">Membrane</keyword>
<protein>
    <submittedName>
        <fullName evidence="11">Tetrathionate reductase subunit A</fullName>
    </submittedName>
</protein>
<evidence type="ECO:0000313" key="11">
    <source>
        <dbReference type="EMBL" id="HGL40757.1"/>
    </source>
</evidence>
<dbReference type="Pfam" id="PF04879">
    <property type="entry name" value="Molybdop_Fe4S4"/>
    <property type="match status" value="1"/>
</dbReference>
<evidence type="ECO:0000256" key="7">
    <source>
        <dbReference type="ARBA" id="ARBA00023004"/>
    </source>
</evidence>
<dbReference type="SUPFAM" id="SSF53706">
    <property type="entry name" value="Formate dehydrogenase/DMSO reductase, domains 1-3"/>
    <property type="match status" value="1"/>
</dbReference>
<dbReference type="Pfam" id="PF01568">
    <property type="entry name" value="Molydop_binding"/>
    <property type="match status" value="1"/>
</dbReference>
<keyword evidence="6" id="KW-0560">Oxidoreductase</keyword>
<evidence type="ECO:0000256" key="9">
    <source>
        <dbReference type="SAM" id="Phobius"/>
    </source>
</evidence>
<reference evidence="11" key="1">
    <citation type="journal article" date="2020" name="mSystems">
        <title>Genome- and Community-Level Interaction Insights into Carbon Utilization and Element Cycling Functions of Hydrothermarchaeota in Hydrothermal Sediment.</title>
        <authorList>
            <person name="Zhou Z."/>
            <person name="Liu Y."/>
            <person name="Xu W."/>
            <person name="Pan J."/>
            <person name="Luo Z.H."/>
            <person name="Li M."/>
        </authorList>
    </citation>
    <scope>NUCLEOTIDE SEQUENCE [LARGE SCALE GENOMIC DNA]</scope>
    <source>
        <strain evidence="11">SpSt-669</strain>
    </source>
</reference>
<dbReference type="AlphaFoldDB" id="A0A7J3G4Q7"/>
<evidence type="ECO:0000256" key="3">
    <source>
        <dbReference type="ARBA" id="ARBA00022505"/>
    </source>
</evidence>
<name>A0A7J3G4Q7_CALS0</name>
<dbReference type="Pfam" id="PF00384">
    <property type="entry name" value="Molybdopterin"/>
    <property type="match status" value="1"/>
</dbReference>
<sequence length="1149" mass="128272">MISRRTAVKGVLGAAALGVFLAGYWHNIDRIIKPSTMLYKSDKLTGAGVRYVYTSCLGCNVRCGIRVRVSTYDGVEVIDKIEGNPYHPYNRYVSEDHQLNRYDTLDYKTPVQQSLKVSGTLCPRGQDGIHYVYDPYRVVKPLKRAGPRGSGKWKIISWQQLIKEVVEGGVIEETGEKLLGLKELYVFGRLKEAGFENPNDVLASIKKDVDELMAKAADKNVTAEELDRLLNGFKEKWSRMLGEKGLKLEDVLVDPDNPDLGTKANTLVYVRGRGQDNADVFTNRFITAFGSVNWLRHTSSCQLGFYAGNYLWSGYYDINPDVFNAKVLIMAGAAMGRMHPGATGQGLLVERAAEGKLKVYYVNPLSPRTSAGGNIVWVPIKPGTDAALALAIAQILIQNGWINKAFLEKPSKKAAEKIGYPYHCNATWLVIMEEGHSLFGYILTDKMVGLGEEDKPIVYTKEGLAVNEEVDSAELEFSGRVRLVTGEEVLVKTAFTIFKETAFSKTVEEWASICGVPADLIRQMARDFGEAAPKAATYIHRGVAQHPNGEYTLWSWRSLDILIGNFHRAGGLLGRPLTTSYNNYLYNCGASGFGEPLRWGPPIDRHRAEYEKTLHYYRKVKRGENPYPAKRPWYPLTPEESYTELFAGIDQAYPYPVKALILYFANPVLSVNNGLKFAEILKDTRKLPLFICITTTINETCLYADYIIPDTTYLETGTNGVQFLYSSGMGRLLAESWRSPVIMPLTEKIADAPDGSPRYACMWEFFIDIGKALKAPGYGDKAIPGVKGKKYEGQWFPLHSFWDYIMRVYANGAVNAIDRGIVPKEIPTEDVKFVEENYPIAKFKNKLPEDEWRAVAYCLARGGVFTKYEESFNEAGFSKRSVPGTGVLQLWNERLAKTRNSITGKKFWGGPAYFEPATYAPVGQSSRTISFAGTPLREIYPESQYPLNLVFESGPLYTKHRGNNYYWIKTIMPVNFVLVNKSDAEALGVKTGDIVAVESPEGVFEAPAVVTAAIARGVVAVPYGMGRWAETLVVKPGYVRLRRGGEVLDTLPEKVEIPEDAVNPVKQLPTLVKKLLFTNRPDEYFEKGLAVDEWRFTGVTPNLIGLSDPSLGGWPLLTWLGAGQSYYSNPVKISKTGKQKKLMPHQIVW</sequence>
<dbReference type="PROSITE" id="PS51669">
    <property type="entry name" value="4FE4S_MOW_BIS_MGD"/>
    <property type="match status" value="1"/>
</dbReference>
<dbReference type="Gene3D" id="2.40.40.20">
    <property type="match status" value="1"/>
</dbReference>
<dbReference type="GO" id="GO:0043546">
    <property type="term" value="F:molybdopterin cofactor binding"/>
    <property type="evidence" value="ECO:0007669"/>
    <property type="project" value="InterPro"/>
</dbReference>
<dbReference type="GO" id="GO:0016491">
    <property type="term" value="F:oxidoreductase activity"/>
    <property type="evidence" value="ECO:0007669"/>
    <property type="project" value="UniProtKB-KW"/>
</dbReference>
<dbReference type="EMBL" id="DTCM01000047">
    <property type="protein sequence ID" value="HGL40757.1"/>
    <property type="molecule type" value="Genomic_DNA"/>
</dbReference>
<dbReference type="PANTHER" id="PTHR43742:SF9">
    <property type="entry name" value="TETRATHIONATE REDUCTASE SUBUNIT A"/>
    <property type="match status" value="1"/>
</dbReference>
<dbReference type="InterPro" id="IPR006963">
    <property type="entry name" value="Mopterin_OxRdtase_4Fe-4S_dom"/>
</dbReference>
<proteinExistence type="inferred from homology"/>
<evidence type="ECO:0000259" key="10">
    <source>
        <dbReference type="PROSITE" id="PS51669"/>
    </source>
</evidence>
<dbReference type="SMART" id="SM00926">
    <property type="entry name" value="Molybdop_Fe4S4"/>
    <property type="match status" value="1"/>
</dbReference>
<dbReference type="InterPro" id="IPR050612">
    <property type="entry name" value="Prok_Mopterin_Oxidored"/>
</dbReference>
<evidence type="ECO:0000256" key="8">
    <source>
        <dbReference type="ARBA" id="ARBA00023014"/>
    </source>
</evidence>
<organism evidence="11">
    <name type="scientific">Caldiarchaeum subterraneum</name>
    <dbReference type="NCBI Taxonomy" id="311458"/>
    <lineage>
        <taxon>Archaea</taxon>
        <taxon>Nitrososphaerota</taxon>
        <taxon>Candidatus Caldarchaeales</taxon>
        <taxon>Candidatus Caldarchaeaceae</taxon>
        <taxon>Candidatus Caldarchaeum</taxon>
    </lineage>
</organism>
<keyword evidence="3" id="KW-0500">Molybdenum</keyword>
<evidence type="ECO:0000256" key="6">
    <source>
        <dbReference type="ARBA" id="ARBA00023002"/>
    </source>
</evidence>
<dbReference type="Gene3D" id="3.30.200.210">
    <property type="match status" value="1"/>
</dbReference>
<keyword evidence="9" id="KW-1133">Transmembrane helix</keyword>
<keyword evidence="9" id="KW-0812">Transmembrane</keyword>
<dbReference type="Gene3D" id="3.40.228.10">
    <property type="entry name" value="Dimethylsulfoxide Reductase, domain 2"/>
    <property type="match status" value="1"/>
</dbReference>
<dbReference type="GO" id="GO:0051539">
    <property type="term" value="F:4 iron, 4 sulfur cluster binding"/>
    <property type="evidence" value="ECO:0007669"/>
    <property type="project" value="UniProtKB-KW"/>
</dbReference>
<dbReference type="InterPro" id="IPR009010">
    <property type="entry name" value="Asp_de-COase-like_dom_sf"/>
</dbReference>
<keyword evidence="8" id="KW-0411">Iron-sulfur</keyword>
<evidence type="ECO:0000256" key="2">
    <source>
        <dbReference type="ARBA" id="ARBA00022485"/>
    </source>
</evidence>
<dbReference type="GO" id="GO:0046872">
    <property type="term" value="F:metal ion binding"/>
    <property type="evidence" value="ECO:0007669"/>
    <property type="project" value="UniProtKB-KW"/>
</dbReference>